<accession>A0A9C6XSC2</accession>
<dbReference type="AlphaFoldDB" id="A0A9C6XSC2"/>
<name>A0A9C6XSC2_FRAOC</name>
<dbReference type="RefSeq" id="XP_052129255.1">
    <property type="nucleotide sequence ID" value="XM_052273295.1"/>
</dbReference>
<dbReference type="Proteomes" id="UP000504606">
    <property type="component" value="Unplaced"/>
</dbReference>
<feature type="region of interest" description="Disordered" evidence="1">
    <location>
        <begin position="57"/>
        <end position="115"/>
    </location>
</feature>
<feature type="compositionally biased region" description="Low complexity" evidence="1">
    <location>
        <begin position="89"/>
        <end position="99"/>
    </location>
</feature>
<sequence length="154" mass="16430">MVSTAWCILATQNVVVFHTSCPGVWANGGHVLLAVWDPRASEWVGPTAEVLTRLGAVPEESSSDEDVGPSQNHPVGDRRWVGELGAGGRSESPGPSSSPDILSPETSDSSEGDVLPETPGCLWGCSECPNSYTLCIQCEGEQLLEHRFEIGYFT</sequence>
<protein>
    <submittedName>
        <fullName evidence="3">Uncharacterized protein LOC127750803</fullName>
    </submittedName>
</protein>
<evidence type="ECO:0000256" key="1">
    <source>
        <dbReference type="SAM" id="MobiDB-lite"/>
    </source>
</evidence>
<evidence type="ECO:0000313" key="3">
    <source>
        <dbReference type="RefSeq" id="XP_052129255.1"/>
    </source>
</evidence>
<reference evidence="3" key="1">
    <citation type="submission" date="2025-08" db="UniProtKB">
        <authorList>
            <consortium name="RefSeq"/>
        </authorList>
    </citation>
    <scope>IDENTIFICATION</scope>
    <source>
        <tissue evidence="3">Whole organism</tissue>
    </source>
</reference>
<organism evidence="2 3">
    <name type="scientific">Frankliniella occidentalis</name>
    <name type="common">Western flower thrips</name>
    <name type="synonym">Euthrips occidentalis</name>
    <dbReference type="NCBI Taxonomy" id="133901"/>
    <lineage>
        <taxon>Eukaryota</taxon>
        <taxon>Metazoa</taxon>
        <taxon>Ecdysozoa</taxon>
        <taxon>Arthropoda</taxon>
        <taxon>Hexapoda</taxon>
        <taxon>Insecta</taxon>
        <taxon>Pterygota</taxon>
        <taxon>Neoptera</taxon>
        <taxon>Paraneoptera</taxon>
        <taxon>Thysanoptera</taxon>
        <taxon>Terebrantia</taxon>
        <taxon>Thripoidea</taxon>
        <taxon>Thripidae</taxon>
        <taxon>Frankliniella</taxon>
    </lineage>
</organism>
<proteinExistence type="predicted"/>
<gene>
    <name evidence="3" type="primary">LOC127750803</name>
</gene>
<dbReference type="KEGG" id="foc:127750803"/>
<evidence type="ECO:0000313" key="2">
    <source>
        <dbReference type="Proteomes" id="UP000504606"/>
    </source>
</evidence>
<dbReference type="GeneID" id="127750803"/>
<keyword evidence="2" id="KW-1185">Reference proteome</keyword>